<evidence type="ECO:0000313" key="5">
    <source>
        <dbReference type="Proteomes" id="UP000471640"/>
    </source>
</evidence>
<feature type="transmembrane region" description="Helical" evidence="1">
    <location>
        <begin position="411"/>
        <end position="429"/>
    </location>
</feature>
<feature type="transmembrane region" description="Helical" evidence="1">
    <location>
        <begin position="436"/>
        <end position="452"/>
    </location>
</feature>
<keyword evidence="1" id="KW-0472">Membrane</keyword>
<proteinExistence type="predicted"/>
<dbReference type="Pfam" id="PF19830">
    <property type="entry name" value="DUF6311"/>
    <property type="match status" value="1"/>
</dbReference>
<comment type="caution">
    <text evidence="4">The sequence shown here is derived from an EMBL/GenBank/DDBJ whole genome shotgun (WGS) entry which is preliminary data.</text>
</comment>
<feature type="transmembrane region" description="Helical" evidence="1">
    <location>
        <begin position="330"/>
        <end position="350"/>
    </location>
</feature>
<feature type="transmembrane region" description="Helical" evidence="1">
    <location>
        <begin position="270"/>
        <end position="288"/>
    </location>
</feature>
<reference evidence="4 5" key="2">
    <citation type="submission" date="2020-02" db="EMBL/GenBank/DDBJ databases">
        <title>Genome sequences of Thiorhodococcus mannitoliphagus and Thiorhodococcus minor, purple sulfur photosynthetic bacteria in the gammaproteobacterial family, Chromatiaceae.</title>
        <authorList>
            <person name="Aviles F.A."/>
            <person name="Meyer T.E."/>
            <person name="Kyndt J.A."/>
        </authorList>
    </citation>
    <scope>NUCLEOTIDE SEQUENCE [LARGE SCALE GENOMIC DNA]</scope>
    <source>
        <strain evidence="4 5">DSM 18266</strain>
    </source>
</reference>
<evidence type="ECO:0008006" key="6">
    <source>
        <dbReference type="Google" id="ProtNLM"/>
    </source>
</evidence>
<accession>A0A6P1DWK1</accession>
<feature type="transmembrane region" description="Helical" evidence="1">
    <location>
        <begin position="120"/>
        <end position="142"/>
    </location>
</feature>
<keyword evidence="5" id="KW-1185">Reference proteome</keyword>
<organism evidence="4 5">
    <name type="scientific">Thiorhodococcus mannitoliphagus</name>
    <dbReference type="NCBI Taxonomy" id="329406"/>
    <lineage>
        <taxon>Bacteria</taxon>
        <taxon>Pseudomonadati</taxon>
        <taxon>Pseudomonadota</taxon>
        <taxon>Gammaproteobacteria</taxon>
        <taxon>Chromatiales</taxon>
        <taxon>Chromatiaceae</taxon>
        <taxon>Thiorhodococcus</taxon>
    </lineage>
</organism>
<feature type="transmembrane region" description="Helical" evidence="1">
    <location>
        <begin position="230"/>
        <end position="258"/>
    </location>
</feature>
<protein>
    <recommendedName>
        <fullName evidence="6">YfhO family protein</fullName>
    </recommendedName>
</protein>
<dbReference type="Pfam" id="PF25853">
    <property type="entry name" value="DUF6311_C"/>
    <property type="match status" value="1"/>
</dbReference>
<name>A0A6P1DWK1_9GAMM</name>
<reference evidence="5" key="1">
    <citation type="journal article" date="2020" name="Microbiol. Resour. Announc.">
        <title>Draft Genome Sequences of Thiorhodococcus mannitoliphagus and Thiorhodococcus minor, Purple Sulfur Photosynthetic Bacteria in the Gammaproteobacterial Family Chromatiaceae.</title>
        <authorList>
            <person name="Aviles F.A."/>
            <person name="Meyer T.E."/>
            <person name="Kyndt J.A."/>
        </authorList>
    </citation>
    <scope>NUCLEOTIDE SEQUENCE [LARGE SCALE GENOMIC DNA]</scope>
    <source>
        <strain evidence="5">DSM 18266</strain>
    </source>
</reference>
<feature type="domain" description="DUF6311" evidence="2">
    <location>
        <begin position="62"/>
        <end position="453"/>
    </location>
</feature>
<feature type="transmembrane region" description="Helical" evidence="1">
    <location>
        <begin position="200"/>
        <end position="218"/>
    </location>
</feature>
<feature type="transmembrane region" description="Helical" evidence="1">
    <location>
        <begin position="148"/>
        <end position="168"/>
    </location>
</feature>
<feature type="transmembrane region" description="Helical" evidence="1">
    <location>
        <begin position="175"/>
        <end position="194"/>
    </location>
</feature>
<evidence type="ECO:0000259" key="2">
    <source>
        <dbReference type="Pfam" id="PF19830"/>
    </source>
</evidence>
<gene>
    <name evidence="4" type="ORF">G3480_16140</name>
</gene>
<keyword evidence="1" id="KW-1133">Transmembrane helix</keyword>
<feature type="transmembrane region" description="Helical" evidence="1">
    <location>
        <begin position="371"/>
        <end position="391"/>
    </location>
</feature>
<dbReference type="RefSeq" id="WP_164654924.1">
    <property type="nucleotide sequence ID" value="NZ_JAAIJR010000070.1"/>
</dbReference>
<keyword evidence="1" id="KW-0812">Transmembrane</keyword>
<dbReference type="Proteomes" id="UP000471640">
    <property type="component" value="Unassembled WGS sequence"/>
</dbReference>
<feature type="domain" description="DUF6311" evidence="3">
    <location>
        <begin position="473"/>
        <end position="546"/>
    </location>
</feature>
<evidence type="ECO:0000256" key="1">
    <source>
        <dbReference type="SAM" id="Phobius"/>
    </source>
</evidence>
<feature type="transmembrane region" description="Helical" evidence="1">
    <location>
        <begin position="300"/>
        <end position="318"/>
    </location>
</feature>
<dbReference type="AlphaFoldDB" id="A0A6P1DWK1"/>
<sequence>MTLSESPGLSKLAKTLSKVVECWAAWLSWPRVVDRISVSDSMGADSAAPGLPSAIAYAMAILVASLFSYYLFSFDFLFGHARIFEKGDFSQHLSGWQFYRDDVWHFPLLKTERLNAPDGVSIAFTDSIPLLAFSFKLLASWMPDDIQYFGFWHVLVIFMQAIGGVFLIRSLGCRQWYAALAGISLALIAPILPWRLGHSALMGHGLVLFALGFYFRGIRGLWTRERSARLLAANALLGLLVHPYWLALCFGVFLAFLVDDARTGGNLRTEVWRLLVTLVMLLVIVFVFGYTGSGMHAGGFGLYSMNLLAPVCGGRLTPCWVDATGGQYEGFNYLGAGVLLLGVIATFMLIRDRRTMIRVISRRYLGLMICALVYALYSLSSRVYFGPYLLFDLPLPDFLVWATGVFRASGRFFWLVGYLLTFVALAMVLKRLNGRWAILMLLVVIPLQWWDIQPHWQRLVEKIREPAQGDLWRWETLLEGVERINLHPAFGCQEGRIDQYFFFQRLAAHFGLTLDSGYIARPNIDCVGKGAKFSRPFEAGRLYVLAAPFFSRLPWAIPDGFTESLARGECAQWREALMCKPGMTPTDWSRISLKLRSTQRYLPAGRLEWQADNLSTNIGVLVEGELRPEKPEAHDFLSFGPYVALPAGYYRAQLDYRSELPIDQSAGAWDAVAAPIDGGRRRIYAEGALMGTAGRRSSLLVDFDVLDGDGPLEVRTIYPGRGDLSIIGLIVGPR</sequence>
<evidence type="ECO:0000259" key="3">
    <source>
        <dbReference type="Pfam" id="PF25853"/>
    </source>
</evidence>
<feature type="transmembrane region" description="Helical" evidence="1">
    <location>
        <begin position="54"/>
        <end position="72"/>
    </location>
</feature>
<dbReference type="InterPro" id="IPR046278">
    <property type="entry name" value="DUF6311"/>
</dbReference>
<dbReference type="EMBL" id="JAAIJR010000070">
    <property type="protein sequence ID" value="NEX21820.1"/>
    <property type="molecule type" value="Genomic_DNA"/>
</dbReference>
<evidence type="ECO:0000313" key="4">
    <source>
        <dbReference type="EMBL" id="NEX21820.1"/>
    </source>
</evidence>
<dbReference type="InterPro" id="IPR058671">
    <property type="entry name" value="DUF6311_C"/>
</dbReference>